<comment type="caution">
    <text evidence="2">The sequence shown here is derived from an EMBL/GenBank/DDBJ whole genome shotgun (WGS) entry which is preliminary data.</text>
</comment>
<name>V8N8C3_OPHHA</name>
<dbReference type="AlphaFoldDB" id="V8N8C3"/>
<evidence type="ECO:0000313" key="3">
    <source>
        <dbReference type="Proteomes" id="UP000018936"/>
    </source>
</evidence>
<feature type="region of interest" description="Disordered" evidence="1">
    <location>
        <begin position="153"/>
        <end position="172"/>
    </location>
</feature>
<feature type="region of interest" description="Disordered" evidence="1">
    <location>
        <begin position="18"/>
        <end position="101"/>
    </location>
</feature>
<dbReference type="EMBL" id="AZIM01007694">
    <property type="protein sequence ID" value="ETE57817.1"/>
    <property type="molecule type" value="Genomic_DNA"/>
</dbReference>
<feature type="non-terminal residue" evidence="2">
    <location>
        <position position="1"/>
    </location>
</feature>
<proteinExistence type="predicted"/>
<keyword evidence="3" id="KW-1185">Reference proteome</keyword>
<protein>
    <submittedName>
        <fullName evidence="2">RNA-binding protein 25</fullName>
    </submittedName>
</protein>
<sequence>MVGWRVTWIYLEKQEGMFSRDTESIERERERERERESRERERRERERRERERAERDEREREGERERRRGNCRRKGNQGEKLRCRGKRRKADSWPCPKAGLEETNFQRGKGRIQDSQLHSFLDLLSNEVQQGGCGLKYKKNEVFQYLRGYHREGEGGQSIFQSTRKQEATDGN</sequence>
<evidence type="ECO:0000313" key="2">
    <source>
        <dbReference type="EMBL" id="ETE57817.1"/>
    </source>
</evidence>
<reference evidence="2 3" key="1">
    <citation type="journal article" date="2013" name="Proc. Natl. Acad. Sci. U.S.A.">
        <title>The king cobra genome reveals dynamic gene evolution and adaptation in the snake venom system.</title>
        <authorList>
            <person name="Vonk F.J."/>
            <person name="Casewell N.R."/>
            <person name="Henkel C.V."/>
            <person name="Heimberg A.M."/>
            <person name="Jansen H.J."/>
            <person name="McCleary R.J."/>
            <person name="Kerkkamp H.M."/>
            <person name="Vos R.A."/>
            <person name="Guerreiro I."/>
            <person name="Calvete J.J."/>
            <person name="Wuster W."/>
            <person name="Woods A.E."/>
            <person name="Logan J.M."/>
            <person name="Harrison R.A."/>
            <person name="Castoe T.A."/>
            <person name="de Koning A.P."/>
            <person name="Pollock D.D."/>
            <person name="Yandell M."/>
            <person name="Calderon D."/>
            <person name="Renjifo C."/>
            <person name="Currier R.B."/>
            <person name="Salgado D."/>
            <person name="Pla D."/>
            <person name="Sanz L."/>
            <person name="Hyder A.S."/>
            <person name="Ribeiro J.M."/>
            <person name="Arntzen J.W."/>
            <person name="van den Thillart G.E."/>
            <person name="Boetzer M."/>
            <person name="Pirovano W."/>
            <person name="Dirks R.P."/>
            <person name="Spaink H.P."/>
            <person name="Duboule D."/>
            <person name="McGlinn E."/>
            <person name="Kini R.M."/>
            <person name="Richardson M.K."/>
        </authorList>
    </citation>
    <scope>NUCLEOTIDE SEQUENCE</scope>
    <source>
        <tissue evidence="2">Blood</tissue>
    </source>
</reference>
<accession>V8N8C3</accession>
<gene>
    <name evidence="2" type="primary">Rbm25</name>
    <name evidence="2" type="ORF">L345_16463</name>
</gene>
<dbReference type="Proteomes" id="UP000018936">
    <property type="component" value="Unassembled WGS sequence"/>
</dbReference>
<organism evidence="2 3">
    <name type="scientific">Ophiophagus hannah</name>
    <name type="common">King cobra</name>
    <name type="synonym">Naja hannah</name>
    <dbReference type="NCBI Taxonomy" id="8665"/>
    <lineage>
        <taxon>Eukaryota</taxon>
        <taxon>Metazoa</taxon>
        <taxon>Chordata</taxon>
        <taxon>Craniata</taxon>
        <taxon>Vertebrata</taxon>
        <taxon>Euteleostomi</taxon>
        <taxon>Lepidosauria</taxon>
        <taxon>Squamata</taxon>
        <taxon>Bifurcata</taxon>
        <taxon>Unidentata</taxon>
        <taxon>Episquamata</taxon>
        <taxon>Toxicofera</taxon>
        <taxon>Serpentes</taxon>
        <taxon>Colubroidea</taxon>
        <taxon>Elapidae</taxon>
        <taxon>Elapinae</taxon>
        <taxon>Ophiophagus</taxon>
    </lineage>
</organism>
<evidence type="ECO:0000256" key="1">
    <source>
        <dbReference type="SAM" id="MobiDB-lite"/>
    </source>
</evidence>
<feature type="compositionally biased region" description="Basic and acidic residues" evidence="1">
    <location>
        <begin position="18"/>
        <end position="68"/>
    </location>
</feature>